<dbReference type="InterPro" id="IPR003614">
    <property type="entry name" value="Knottins"/>
</dbReference>
<evidence type="ECO:0000313" key="3">
    <source>
        <dbReference type="EMBL" id="TVU13213.1"/>
    </source>
</evidence>
<keyword evidence="4" id="KW-1185">Reference proteome</keyword>
<evidence type="ECO:0000259" key="2">
    <source>
        <dbReference type="Pfam" id="PF00304"/>
    </source>
</evidence>
<dbReference type="Gramene" id="TVU13213">
    <property type="protein sequence ID" value="TVU13213"/>
    <property type="gene ID" value="EJB05_40748"/>
</dbReference>
<dbReference type="Proteomes" id="UP000324897">
    <property type="component" value="Unassembled WGS sequence"/>
</dbReference>
<feature type="signal peptide" evidence="1">
    <location>
        <begin position="1"/>
        <end position="31"/>
    </location>
</feature>
<dbReference type="SUPFAM" id="SSF57095">
    <property type="entry name" value="Scorpion toxin-like"/>
    <property type="match status" value="1"/>
</dbReference>
<evidence type="ECO:0000313" key="4">
    <source>
        <dbReference type="Proteomes" id="UP000324897"/>
    </source>
</evidence>
<sequence length="110" mass="12055">MEPSRRSLLVVVAVVVVVLLLMSANVARVQAEEWCDYPSRNYKGVCFWSFSCAKVCRNEASPQRPGHNYEGGVCRGSPWGKCFCKEPCSKASAATMPDEAHLGDGTRAQD</sequence>
<accession>A0A5J9TP76</accession>
<reference evidence="3 4" key="1">
    <citation type="journal article" date="2019" name="Sci. Rep.">
        <title>A high-quality genome of Eragrostis curvula grass provides insights into Poaceae evolution and supports new strategies to enhance forage quality.</title>
        <authorList>
            <person name="Carballo J."/>
            <person name="Santos B.A.C.M."/>
            <person name="Zappacosta D."/>
            <person name="Garbus I."/>
            <person name="Selva J.P."/>
            <person name="Gallo C.A."/>
            <person name="Diaz A."/>
            <person name="Albertini E."/>
            <person name="Caccamo M."/>
            <person name="Echenique V."/>
        </authorList>
    </citation>
    <scope>NUCLEOTIDE SEQUENCE [LARGE SCALE GENOMIC DNA]</scope>
    <source>
        <strain evidence="4">cv. Victoria</strain>
        <tissue evidence="3">Leaf</tissue>
    </source>
</reference>
<evidence type="ECO:0000256" key="1">
    <source>
        <dbReference type="SAM" id="SignalP"/>
    </source>
</evidence>
<dbReference type="AlphaFoldDB" id="A0A5J9TP76"/>
<comment type="caution">
    <text evidence="3">The sequence shown here is derived from an EMBL/GenBank/DDBJ whole genome shotgun (WGS) entry which is preliminary data.</text>
</comment>
<gene>
    <name evidence="3" type="ORF">EJB05_40748</name>
</gene>
<dbReference type="Pfam" id="PF00304">
    <property type="entry name" value="Gamma-thionin"/>
    <property type="match status" value="1"/>
</dbReference>
<dbReference type="Gene3D" id="3.30.30.10">
    <property type="entry name" value="Knottin, scorpion toxin-like"/>
    <property type="match status" value="1"/>
</dbReference>
<dbReference type="OrthoDB" id="1079763at2759"/>
<name>A0A5J9TP76_9POAL</name>
<organism evidence="3 4">
    <name type="scientific">Eragrostis curvula</name>
    <name type="common">weeping love grass</name>
    <dbReference type="NCBI Taxonomy" id="38414"/>
    <lineage>
        <taxon>Eukaryota</taxon>
        <taxon>Viridiplantae</taxon>
        <taxon>Streptophyta</taxon>
        <taxon>Embryophyta</taxon>
        <taxon>Tracheophyta</taxon>
        <taxon>Spermatophyta</taxon>
        <taxon>Magnoliopsida</taxon>
        <taxon>Liliopsida</taxon>
        <taxon>Poales</taxon>
        <taxon>Poaceae</taxon>
        <taxon>PACMAD clade</taxon>
        <taxon>Chloridoideae</taxon>
        <taxon>Eragrostideae</taxon>
        <taxon>Eragrostidinae</taxon>
        <taxon>Eragrostis</taxon>
    </lineage>
</organism>
<protein>
    <recommendedName>
        <fullName evidence="2">Knottins-like domain-containing protein</fullName>
    </recommendedName>
</protein>
<dbReference type="InterPro" id="IPR036574">
    <property type="entry name" value="Scorpion_toxin-like_sf"/>
</dbReference>
<proteinExistence type="predicted"/>
<feature type="chain" id="PRO_5023872253" description="Knottins-like domain-containing protein" evidence="1">
    <location>
        <begin position="32"/>
        <end position="110"/>
    </location>
</feature>
<dbReference type="EMBL" id="RWGY01000035">
    <property type="protein sequence ID" value="TVU13213.1"/>
    <property type="molecule type" value="Genomic_DNA"/>
</dbReference>
<feature type="domain" description="Knottins-like" evidence="2">
    <location>
        <begin position="34"/>
        <end position="88"/>
    </location>
</feature>
<keyword evidence="1" id="KW-0732">Signal</keyword>